<proteinExistence type="predicted"/>
<dbReference type="InParanoid" id="Q0U557"/>
<dbReference type="Proteomes" id="UP000001055">
    <property type="component" value="Unassembled WGS sequence"/>
</dbReference>
<dbReference type="EMBL" id="CH445349">
    <property type="protein sequence ID" value="EAT79434.1"/>
    <property type="molecule type" value="Genomic_DNA"/>
</dbReference>
<accession>Q0U557</accession>
<dbReference type="KEGG" id="pno:SNOG_13107"/>
<dbReference type="GeneID" id="5980237"/>
<gene>
    <name evidence="1" type="ORF">SNOG_13107</name>
</gene>
<evidence type="ECO:0000313" key="2">
    <source>
        <dbReference type="Proteomes" id="UP000001055"/>
    </source>
</evidence>
<dbReference type="RefSeq" id="XP_001803322.1">
    <property type="nucleotide sequence ID" value="XM_001803270.1"/>
</dbReference>
<evidence type="ECO:0000313" key="1">
    <source>
        <dbReference type="EMBL" id="EAT79434.1"/>
    </source>
</evidence>
<protein>
    <submittedName>
        <fullName evidence="1">Uncharacterized protein</fullName>
    </submittedName>
</protein>
<reference evidence="2" key="1">
    <citation type="journal article" date="2007" name="Plant Cell">
        <title>Dothideomycete-plant interactions illuminated by genome sequencing and EST analysis of the wheat pathogen Stagonospora nodorum.</title>
        <authorList>
            <person name="Hane J.K."/>
            <person name="Lowe R.G."/>
            <person name="Solomon P.S."/>
            <person name="Tan K.C."/>
            <person name="Schoch C.L."/>
            <person name="Spatafora J.W."/>
            <person name="Crous P.W."/>
            <person name="Kodira C."/>
            <person name="Birren B.W."/>
            <person name="Galagan J.E."/>
            <person name="Torriani S.F."/>
            <person name="McDonald B.A."/>
            <person name="Oliver R.P."/>
        </authorList>
    </citation>
    <scope>NUCLEOTIDE SEQUENCE [LARGE SCALE GENOMIC DNA]</scope>
    <source>
        <strain evidence="2">SN15 / ATCC MYA-4574 / FGSC 10173</strain>
    </source>
</reference>
<name>Q0U557_PHANO</name>
<sequence length="155" mass="17545">MCPCASNAFQLQDMQFMASATISHARGEVQAAFRQTFARIIVGRILPLLLRHVASDNSPVGWIHLPLDEALLFADLRHFPAPRDSQSRVVGHRQFPIKAHATWRTPKELFTPMPWELGSSAQLSCRQSSSRKVTSLVTAARHIEFRGKKPTKYRR</sequence>
<dbReference type="AlphaFoldDB" id="Q0U557"/>
<organism evidence="1 2">
    <name type="scientific">Phaeosphaeria nodorum (strain SN15 / ATCC MYA-4574 / FGSC 10173)</name>
    <name type="common">Glume blotch fungus</name>
    <name type="synonym">Parastagonospora nodorum</name>
    <dbReference type="NCBI Taxonomy" id="321614"/>
    <lineage>
        <taxon>Eukaryota</taxon>
        <taxon>Fungi</taxon>
        <taxon>Dikarya</taxon>
        <taxon>Ascomycota</taxon>
        <taxon>Pezizomycotina</taxon>
        <taxon>Dothideomycetes</taxon>
        <taxon>Pleosporomycetidae</taxon>
        <taxon>Pleosporales</taxon>
        <taxon>Pleosporineae</taxon>
        <taxon>Phaeosphaeriaceae</taxon>
        <taxon>Parastagonospora</taxon>
    </lineage>
</organism>